<dbReference type="AlphaFoldDB" id="S8E5J3"/>
<proteinExistence type="predicted"/>
<evidence type="ECO:0000313" key="7">
    <source>
        <dbReference type="EMBL" id="EPS99952.1"/>
    </source>
</evidence>
<accession>S8E5J3</accession>
<dbReference type="Proteomes" id="UP000015241">
    <property type="component" value="Unassembled WGS sequence"/>
</dbReference>
<dbReference type="eggNOG" id="KOG1721">
    <property type="taxonomic scope" value="Eukaryota"/>
</dbReference>
<reference evidence="7 8" key="1">
    <citation type="journal article" date="2012" name="Science">
        <title>The Paleozoic origin of enzymatic lignin decomposition reconstructed from 31 fungal genomes.</title>
        <authorList>
            <person name="Floudas D."/>
            <person name="Binder M."/>
            <person name="Riley R."/>
            <person name="Barry K."/>
            <person name="Blanchette R.A."/>
            <person name="Henrissat B."/>
            <person name="Martinez A.T."/>
            <person name="Otillar R."/>
            <person name="Spatafora J.W."/>
            <person name="Yadav J.S."/>
            <person name="Aerts A."/>
            <person name="Benoit I."/>
            <person name="Boyd A."/>
            <person name="Carlson A."/>
            <person name="Copeland A."/>
            <person name="Coutinho P.M."/>
            <person name="de Vries R.P."/>
            <person name="Ferreira P."/>
            <person name="Findley K."/>
            <person name="Foster B."/>
            <person name="Gaskell J."/>
            <person name="Glotzer D."/>
            <person name="Gorecki P."/>
            <person name="Heitman J."/>
            <person name="Hesse C."/>
            <person name="Hori C."/>
            <person name="Igarashi K."/>
            <person name="Jurgens J.A."/>
            <person name="Kallen N."/>
            <person name="Kersten P."/>
            <person name="Kohler A."/>
            <person name="Kuees U."/>
            <person name="Kumar T.K.A."/>
            <person name="Kuo A."/>
            <person name="LaButti K."/>
            <person name="Larrondo L.F."/>
            <person name="Lindquist E."/>
            <person name="Ling A."/>
            <person name="Lombard V."/>
            <person name="Lucas S."/>
            <person name="Lundell T."/>
            <person name="Martin R."/>
            <person name="McLaughlin D.J."/>
            <person name="Morgenstern I."/>
            <person name="Morin E."/>
            <person name="Murat C."/>
            <person name="Nagy L.G."/>
            <person name="Nolan M."/>
            <person name="Ohm R.A."/>
            <person name="Patyshakuliyeva A."/>
            <person name="Rokas A."/>
            <person name="Ruiz-Duenas F.J."/>
            <person name="Sabat G."/>
            <person name="Salamov A."/>
            <person name="Samejima M."/>
            <person name="Schmutz J."/>
            <person name="Slot J.C."/>
            <person name="St John F."/>
            <person name="Stenlid J."/>
            <person name="Sun H."/>
            <person name="Sun S."/>
            <person name="Syed K."/>
            <person name="Tsang A."/>
            <person name="Wiebenga A."/>
            <person name="Young D."/>
            <person name="Pisabarro A."/>
            <person name="Eastwood D.C."/>
            <person name="Martin F."/>
            <person name="Cullen D."/>
            <person name="Grigoriev I.V."/>
            <person name="Hibbett D.S."/>
        </authorList>
    </citation>
    <scope>NUCLEOTIDE SEQUENCE</scope>
    <source>
        <strain evidence="8">FP-58527</strain>
    </source>
</reference>
<feature type="domain" description="C2H2-type" evidence="6">
    <location>
        <begin position="200"/>
        <end position="229"/>
    </location>
</feature>
<dbReference type="PANTHER" id="PTHR24409:SF356">
    <property type="entry name" value="C2H2 FINGER DOMAIN TRANSCRIPTION FACTOR (EUROFUNG)"/>
    <property type="match status" value="1"/>
</dbReference>
<dbReference type="GO" id="GO:0000977">
    <property type="term" value="F:RNA polymerase II transcription regulatory region sequence-specific DNA binding"/>
    <property type="evidence" value="ECO:0007669"/>
    <property type="project" value="TreeGrafter"/>
</dbReference>
<evidence type="ECO:0000256" key="4">
    <source>
        <dbReference type="ARBA" id="ARBA00022833"/>
    </source>
</evidence>
<dbReference type="STRING" id="743788.S8E5J3"/>
<dbReference type="GO" id="GO:0000981">
    <property type="term" value="F:DNA-binding transcription factor activity, RNA polymerase II-specific"/>
    <property type="evidence" value="ECO:0007669"/>
    <property type="project" value="TreeGrafter"/>
</dbReference>
<dbReference type="InterPro" id="IPR036236">
    <property type="entry name" value="Znf_C2H2_sf"/>
</dbReference>
<dbReference type="InterPro" id="IPR013087">
    <property type="entry name" value="Znf_C2H2_type"/>
</dbReference>
<evidence type="ECO:0000259" key="6">
    <source>
        <dbReference type="PROSITE" id="PS50157"/>
    </source>
</evidence>
<organism evidence="7 8">
    <name type="scientific">Fomitopsis schrenkii</name>
    <name type="common">Brown rot fungus</name>
    <dbReference type="NCBI Taxonomy" id="2126942"/>
    <lineage>
        <taxon>Eukaryota</taxon>
        <taxon>Fungi</taxon>
        <taxon>Dikarya</taxon>
        <taxon>Basidiomycota</taxon>
        <taxon>Agaricomycotina</taxon>
        <taxon>Agaricomycetes</taxon>
        <taxon>Polyporales</taxon>
        <taxon>Fomitopsis</taxon>
    </lineage>
</organism>
<dbReference type="HOGENOM" id="CLU_075838_1_1_1"/>
<dbReference type="InParanoid" id="S8E5J3"/>
<dbReference type="SUPFAM" id="SSF57667">
    <property type="entry name" value="beta-beta-alpha zinc fingers"/>
    <property type="match status" value="2"/>
</dbReference>
<evidence type="ECO:0000313" key="8">
    <source>
        <dbReference type="Proteomes" id="UP000015241"/>
    </source>
</evidence>
<name>S8E5J3_FOMSC</name>
<dbReference type="GO" id="GO:0005634">
    <property type="term" value="C:nucleus"/>
    <property type="evidence" value="ECO:0007669"/>
    <property type="project" value="TreeGrafter"/>
</dbReference>
<gene>
    <name evidence="7" type="ORF">FOMPIDRAFT_1123410</name>
</gene>
<evidence type="ECO:0000256" key="2">
    <source>
        <dbReference type="ARBA" id="ARBA00022737"/>
    </source>
</evidence>
<keyword evidence="3 5" id="KW-0863">Zinc-finger</keyword>
<dbReference type="GO" id="GO:0008270">
    <property type="term" value="F:zinc ion binding"/>
    <property type="evidence" value="ECO:0007669"/>
    <property type="project" value="UniProtKB-KW"/>
</dbReference>
<dbReference type="PANTHER" id="PTHR24409">
    <property type="entry name" value="ZINC FINGER PROTEIN 142"/>
    <property type="match status" value="1"/>
</dbReference>
<sequence>MLTSHQEHIYYDSIHNVCAHCNINFLTYDQLTRHLATSRKHHYCEECDEDYADEEELRSHYGSLHGYCAKCELLFDSARQLDKHNRNVHCHCSECDIFFDNHYELREHLWSTGHGGATVRCPGKKCRKVFVSGAALILHLESGACRSRVTRRAINCAAVKHDTEHVITIPARMLMYVEDNANTSVVATLATERSWNGSAYECFLCHREFKKLVGLNDHLRSPVHEERMYRCPLGYAGCAAEFKALSALCQHVESEKCGIRRFNIQMQDYLGDLTNNMKKLGI</sequence>
<evidence type="ECO:0000256" key="5">
    <source>
        <dbReference type="PROSITE-ProRule" id="PRU00042"/>
    </source>
</evidence>
<dbReference type="EMBL" id="KE504152">
    <property type="protein sequence ID" value="EPS99952.1"/>
    <property type="molecule type" value="Genomic_DNA"/>
</dbReference>
<dbReference type="Pfam" id="PF12874">
    <property type="entry name" value="zf-met"/>
    <property type="match status" value="1"/>
</dbReference>
<dbReference type="PROSITE" id="PS50157">
    <property type="entry name" value="ZINC_FINGER_C2H2_2"/>
    <property type="match status" value="1"/>
</dbReference>
<keyword evidence="2" id="KW-0677">Repeat</keyword>
<dbReference type="PROSITE" id="PS00028">
    <property type="entry name" value="ZINC_FINGER_C2H2_1"/>
    <property type="match status" value="4"/>
</dbReference>
<protein>
    <recommendedName>
        <fullName evidence="6">C2H2-type domain-containing protein</fullName>
    </recommendedName>
</protein>
<dbReference type="OrthoDB" id="6077919at2759"/>
<evidence type="ECO:0000256" key="1">
    <source>
        <dbReference type="ARBA" id="ARBA00022723"/>
    </source>
</evidence>
<dbReference type="SMART" id="SM00355">
    <property type="entry name" value="ZnF_C2H2"/>
    <property type="match status" value="5"/>
</dbReference>
<dbReference type="Gene3D" id="3.30.160.60">
    <property type="entry name" value="Classic Zinc Finger"/>
    <property type="match status" value="2"/>
</dbReference>
<keyword evidence="4" id="KW-0862">Zinc</keyword>
<keyword evidence="8" id="KW-1185">Reference proteome</keyword>
<keyword evidence="1" id="KW-0479">Metal-binding</keyword>
<evidence type="ECO:0000256" key="3">
    <source>
        <dbReference type="ARBA" id="ARBA00022771"/>
    </source>
</evidence>